<gene>
    <name evidence="10" type="ORF">ACFO6Q_02450</name>
</gene>
<evidence type="ECO:0000256" key="3">
    <source>
        <dbReference type="ARBA" id="ARBA00022679"/>
    </source>
</evidence>
<evidence type="ECO:0000256" key="1">
    <source>
        <dbReference type="ARBA" id="ARBA00004752"/>
    </source>
</evidence>
<sequence>MYGFAPRTLLLAVAAGCAVFAGGVRAAAPIADARIEVFKAGRELRVYSGDALRKTYRIGLGSNPVPPKRRQGDRATPEGRYFISHRNPRSQFYLSLGVSYPNADDAERGLREKRITKTQRDRIVRAIDAHRPPPADTALGGDIFVHGRGSGSDWTWGCIALDDADMKELYGSIDVGTPITIRP</sequence>
<evidence type="ECO:0000256" key="4">
    <source>
        <dbReference type="ARBA" id="ARBA00022960"/>
    </source>
</evidence>
<keyword evidence="11" id="KW-1185">Reference proteome</keyword>
<evidence type="ECO:0000259" key="9">
    <source>
        <dbReference type="PROSITE" id="PS52029"/>
    </source>
</evidence>
<feature type="active site" description="Nucleophile" evidence="7">
    <location>
        <position position="158"/>
    </location>
</feature>
<dbReference type="GO" id="GO:0016740">
    <property type="term" value="F:transferase activity"/>
    <property type="evidence" value="ECO:0007669"/>
    <property type="project" value="UniProtKB-KW"/>
</dbReference>
<keyword evidence="8" id="KW-0732">Signal</keyword>
<dbReference type="Gene3D" id="2.40.440.10">
    <property type="entry name" value="L,D-transpeptidase catalytic domain-like"/>
    <property type="match status" value="1"/>
</dbReference>
<evidence type="ECO:0000256" key="2">
    <source>
        <dbReference type="ARBA" id="ARBA00005992"/>
    </source>
</evidence>
<organism evidence="10 11">
    <name type="scientific">Dokdonella ginsengisoli</name>
    <dbReference type="NCBI Taxonomy" id="363846"/>
    <lineage>
        <taxon>Bacteria</taxon>
        <taxon>Pseudomonadati</taxon>
        <taxon>Pseudomonadota</taxon>
        <taxon>Gammaproteobacteria</taxon>
        <taxon>Lysobacterales</taxon>
        <taxon>Rhodanobacteraceae</taxon>
        <taxon>Dokdonella</taxon>
    </lineage>
</organism>
<reference evidence="11" key="1">
    <citation type="journal article" date="2019" name="Int. J. Syst. Evol. Microbiol.">
        <title>The Global Catalogue of Microorganisms (GCM) 10K type strain sequencing project: providing services to taxonomists for standard genome sequencing and annotation.</title>
        <authorList>
            <consortium name="The Broad Institute Genomics Platform"/>
            <consortium name="The Broad Institute Genome Sequencing Center for Infectious Disease"/>
            <person name="Wu L."/>
            <person name="Ma J."/>
        </authorList>
    </citation>
    <scope>NUCLEOTIDE SEQUENCE [LARGE SCALE GENOMIC DNA]</scope>
    <source>
        <strain evidence="11">CCUG 30340</strain>
    </source>
</reference>
<dbReference type="SUPFAM" id="SSF141523">
    <property type="entry name" value="L,D-transpeptidase catalytic domain-like"/>
    <property type="match status" value="1"/>
</dbReference>
<protein>
    <submittedName>
        <fullName evidence="10">Murein L,D-transpeptidase family protein</fullName>
        <ecNumber evidence="10">2.-.-.-</ecNumber>
    </submittedName>
</protein>
<feature type="domain" description="L,D-TPase catalytic" evidence="9">
    <location>
        <begin position="33"/>
        <end position="182"/>
    </location>
</feature>
<keyword evidence="3 10" id="KW-0808">Transferase</keyword>
<evidence type="ECO:0000256" key="6">
    <source>
        <dbReference type="ARBA" id="ARBA00023316"/>
    </source>
</evidence>
<evidence type="ECO:0000256" key="5">
    <source>
        <dbReference type="ARBA" id="ARBA00022984"/>
    </source>
</evidence>
<proteinExistence type="inferred from homology"/>
<keyword evidence="5 7" id="KW-0573">Peptidoglycan synthesis</keyword>
<keyword evidence="6 7" id="KW-0961">Cell wall biogenesis/degradation</keyword>
<evidence type="ECO:0000256" key="8">
    <source>
        <dbReference type="SAM" id="SignalP"/>
    </source>
</evidence>
<keyword evidence="4 7" id="KW-0133">Cell shape</keyword>
<feature type="signal peptide" evidence="8">
    <location>
        <begin position="1"/>
        <end position="26"/>
    </location>
</feature>
<dbReference type="PROSITE" id="PS52029">
    <property type="entry name" value="LD_TPASE"/>
    <property type="match status" value="1"/>
</dbReference>
<dbReference type="InterPro" id="IPR038063">
    <property type="entry name" value="Transpep_catalytic_dom"/>
</dbReference>
<dbReference type="PANTHER" id="PTHR36699">
    <property type="entry name" value="LD-TRANSPEPTIDASE"/>
    <property type="match status" value="1"/>
</dbReference>
<evidence type="ECO:0000313" key="10">
    <source>
        <dbReference type="EMBL" id="MFC4819166.1"/>
    </source>
</evidence>
<dbReference type="InterPro" id="IPR005490">
    <property type="entry name" value="LD_TPept_cat_dom"/>
</dbReference>
<accession>A0ABV9QQP2</accession>
<dbReference type="PANTHER" id="PTHR36699:SF1">
    <property type="entry name" value="L,D-TRANSPEPTIDASE YAFK-RELATED"/>
    <property type="match status" value="1"/>
</dbReference>
<dbReference type="CDD" id="cd16913">
    <property type="entry name" value="YkuD_like"/>
    <property type="match status" value="1"/>
</dbReference>
<feature type="chain" id="PRO_5046320892" evidence="8">
    <location>
        <begin position="27"/>
        <end position="183"/>
    </location>
</feature>
<evidence type="ECO:0000256" key="7">
    <source>
        <dbReference type="PROSITE-ProRule" id="PRU01373"/>
    </source>
</evidence>
<name>A0ABV9QQP2_9GAMM</name>
<dbReference type="Pfam" id="PF03734">
    <property type="entry name" value="YkuD"/>
    <property type="match status" value="1"/>
</dbReference>
<dbReference type="Proteomes" id="UP001595886">
    <property type="component" value="Unassembled WGS sequence"/>
</dbReference>
<comment type="pathway">
    <text evidence="1 7">Cell wall biogenesis; peptidoglycan biosynthesis.</text>
</comment>
<evidence type="ECO:0000313" key="11">
    <source>
        <dbReference type="Proteomes" id="UP001595886"/>
    </source>
</evidence>
<dbReference type="RefSeq" id="WP_380018914.1">
    <property type="nucleotide sequence ID" value="NZ_JBHSHD010000003.1"/>
</dbReference>
<dbReference type="EC" id="2.-.-.-" evidence="10"/>
<feature type="active site" description="Proton donor/acceptor" evidence="7">
    <location>
        <position position="146"/>
    </location>
</feature>
<comment type="similarity">
    <text evidence="2">Belongs to the YkuD family.</text>
</comment>
<dbReference type="EMBL" id="JBHSHD010000003">
    <property type="protein sequence ID" value="MFC4819166.1"/>
    <property type="molecule type" value="Genomic_DNA"/>
</dbReference>
<comment type="caution">
    <text evidence="10">The sequence shown here is derived from an EMBL/GenBank/DDBJ whole genome shotgun (WGS) entry which is preliminary data.</text>
</comment>